<dbReference type="AlphaFoldDB" id="A0A1T4XI34"/>
<dbReference type="Proteomes" id="UP000190042">
    <property type="component" value="Unassembled WGS sequence"/>
</dbReference>
<dbReference type="EMBL" id="FUYJ01000001">
    <property type="protein sequence ID" value="SKA89219.1"/>
    <property type="molecule type" value="Genomic_DNA"/>
</dbReference>
<feature type="domain" description="MaoC-like" evidence="1">
    <location>
        <begin position="11"/>
        <end position="107"/>
    </location>
</feature>
<reference evidence="3" key="1">
    <citation type="submission" date="2017-02" db="EMBL/GenBank/DDBJ databases">
        <authorList>
            <person name="Varghese N."/>
            <person name="Submissions S."/>
        </authorList>
    </citation>
    <scope>NUCLEOTIDE SEQUENCE [LARGE SCALE GENOMIC DNA]</scope>
    <source>
        <strain evidence="3">DSM 23966</strain>
    </source>
</reference>
<keyword evidence="3" id="KW-1185">Reference proteome</keyword>
<dbReference type="GO" id="GO:0005835">
    <property type="term" value="C:fatty acid synthase complex"/>
    <property type="evidence" value="ECO:0007669"/>
    <property type="project" value="InterPro"/>
</dbReference>
<dbReference type="RefSeq" id="WP_078816621.1">
    <property type="nucleotide sequence ID" value="NZ_FUYJ01000001.1"/>
</dbReference>
<dbReference type="SUPFAM" id="SSF54637">
    <property type="entry name" value="Thioesterase/thiol ester dehydrase-isomerase"/>
    <property type="match status" value="1"/>
</dbReference>
<dbReference type="GO" id="GO:0004312">
    <property type="term" value="F:fatty acid synthase activity"/>
    <property type="evidence" value="ECO:0007669"/>
    <property type="project" value="InterPro"/>
</dbReference>
<dbReference type="Pfam" id="PF01575">
    <property type="entry name" value="MaoC_dehydratas"/>
    <property type="match status" value="1"/>
</dbReference>
<dbReference type="PANTHER" id="PTHR43841:SF3">
    <property type="entry name" value="(3R)-HYDROXYACYL-ACP DEHYDRATASE SUBUNIT HADB"/>
    <property type="match status" value="1"/>
</dbReference>
<gene>
    <name evidence="2" type="ORF">SAMN04244570_0808</name>
</gene>
<dbReference type="PRINTS" id="PR01483">
    <property type="entry name" value="FASYNTHASE"/>
</dbReference>
<dbReference type="GO" id="GO:0006633">
    <property type="term" value="P:fatty acid biosynthetic process"/>
    <property type="evidence" value="ECO:0007669"/>
    <property type="project" value="InterPro"/>
</dbReference>
<protein>
    <submittedName>
        <fullName evidence="2">Acyl dehydratase</fullName>
    </submittedName>
</protein>
<evidence type="ECO:0000313" key="2">
    <source>
        <dbReference type="EMBL" id="SKA89219.1"/>
    </source>
</evidence>
<accession>A0A1T4XI34</accession>
<dbReference type="InterPro" id="IPR029069">
    <property type="entry name" value="HotDog_dom_sf"/>
</dbReference>
<organism evidence="2 3">
    <name type="scientific">Sporosarcina newyorkensis</name>
    <dbReference type="NCBI Taxonomy" id="759851"/>
    <lineage>
        <taxon>Bacteria</taxon>
        <taxon>Bacillati</taxon>
        <taxon>Bacillota</taxon>
        <taxon>Bacilli</taxon>
        <taxon>Bacillales</taxon>
        <taxon>Caryophanaceae</taxon>
        <taxon>Sporosarcina</taxon>
    </lineage>
</organism>
<dbReference type="PANTHER" id="PTHR43841">
    <property type="entry name" value="3-HYDROXYACYL-THIOESTER DEHYDRATASE HTDX-RELATED"/>
    <property type="match status" value="1"/>
</dbReference>
<evidence type="ECO:0000313" key="3">
    <source>
        <dbReference type="Proteomes" id="UP000190042"/>
    </source>
</evidence>
<evidence type="ECO:0000259" key="1">
    <source>
        <dbReference type="Pfam" id="PF01575"/>
    </source>
</evidence>
<sequence>MIKDWVLEELTVDQKLEPMVKPPITKVQLAQYAGASGDFNPLHLDDGFAQKIGMDGVIAHGMLVMGFLGEYVMKIAGKGARVANFKMRFGKMTVPGDEIRCTGVVKRTYEEDGKRWIALDLTAEIVSGEVVGSGSAILQLT</sequence>
<dbReference type="Gene3D" id="3.10.129.10">
    <property type="entry name" value="Hotdog Thioesterase"/>
    <property type="match status" value="1"/>
</dbReference>
<dbReference type="InterPro" id="IPR002539">
    <property type="entry name" value="MaoC-like_dom"/>
</dbReference>
<proteinExistence type="predicted"/>
<name>A0A1T4XI34_9BACL</name>
<dbReference type="InterPro" id="IPR003965">
    <property type="entry name" value="Fatty_acid_synthase"/>
</dbReference>